<keyword evidence="12" id="KW-1185">Reference proteome</keyword>
<reference evidence="13" key="1">
    <citation type="submission" date="2025-08" db="UniProtKB">
        <authorList>
            <consortium name="RefSeq"/>
        </authorList>
    </citation>
    <scope>IDENTIFICATION</scope>
    <source>
        <strain evidence="13">14028-0561.14</strain>
        <tissue evidence="13">Whole fly</tissue>
    </source>
</reference>
<evidence type="ECO:0000313" key="12">
    <source>
        <dbReference type="Proteomes" id="UP001652661"/>
    </source>
</evidence>
<keyword evidence="6" id="KW-0539">Nucleus</keyword>
<feature type="domain" description="ZAD" evidence="11">
    <location>
        <begin position="55"/>
        <end position="132"/>
    </location>
</feature>
<comment type="subcellular location">
    <subcellularLocation>
        <location evidence="1">Nucleus</location>
    </subcellularLocation>
</comment>
<evidence type="ECO:0000256" key="9">
    <source>
        <dbReference type="SAM" id="MobiDB-lite"/>
    </source>
</evidence>
<accession>A0A6P4HXD8</accession>
<sequence>MSPKEGSQRQVNKKLVELLLTEAEETGAIFTENNASCESIDDEEIRQDDCFDDESKCRTCSQYLMLDDTVKDLYDKRNIELLHQIKSVTGIWIKAGVQGLPHHICESCQEALKKAIEFRDNCIQANAEFNQIEKDSREGFEIHDEIELELENVLYEESSKHINKAPGMGLSDLEFGSDNEDDFPLHKNNTSPEEDILSGKQTSREREHVCREIASITKCITKEEIGRIESGAEVYKVVLTECNRAEETKPSEREEKPKYSLAVPRRKKPKKSLEEQKTIRRLKHLAKPFSYVCDKCGHAFRMPDQLQIHLLRHNQTKNFACPECPKKFYNSYLRNMHQRVWHRGEKPWSCNHCSETFSNANCRQRHEKEVHGVGPRISMNRSERSQVNGLREKTKDGRHHCIQCAKTYSSKRALAWHMNSHTGERPLKCKDCKKGFAGPAALRRHEMTHDKLPFHCEICLKGFLLRCQLKEHQVVHTGERPYWCEICDIYYRFRRNLDKHNKSDAHKNKVLTTQSEEMEGFPNAFNDILSCNTDFDKNNVFITQEDELDGLQLTLTEFLSC</sequence>
<dbReference type="FunFam" id="3.30.160.60:FF:000446">
    <property type="entry name" value="Zinc finger protein"/>
    <property type="match status" value="1"/>
</dbReference>
<dbReference type="SMART" id="SM00868">
    <property type="entry name" value="zf-AD"/>
    <property type="match status" value="1"/>
</dbReference>
<evidence type="ECO:0000256" key="3">
    <source>
        <dbReference type="ARBA" id="ARBA00022737"/>
    </source>
</evidence>
<dbReference type="OrthoDB" id="6077919at2759"/>
<feature type="compositionally biased region" description="Basic and acidic residues" evidence="9">
    <location>
        <begin position="246"/>
        <end position="258"/>
    </location>
</feature>
<feature type="binding site" evidence="8">
    <location>
        <position position="108"/>
    </location>
    <ligand>
        <name>Zn(2+)</name>
        <dbReference type="ChEBI" id="CHEBI:29105"/>
    </ligand>
</feature>
<dbReference type="SUPFAM" id="SSF57716">
    <property type="entry name" value="Glucocorticoid receptor-like (DNA-binding domain)"/>
    <property type="match status" value="1"/>
</dbReference>
<evidence type="ECO:0000256" key="7">
    <source>
        <dbReference type="PROSITE-ProRule" id="PRU00042"/>
    </source>
</evidence>
<name>A0A6P4HXD8_DROKI</name>
<dbReference type="Proteomes" id="UP001652661">
    <property type="component" value="Chromosome 3R"/>
</dbReference>
<evidence type="ECO:0000256" key="4">
    <source>
        <dbReference type="ARBA" id="ARBA00022771"/>
    </source>
</evidence>
<feature type="binding site" evidence="8">
    <location>
        <position position="60"/>
    </location>
    <ligand>
        <name>Zn(2+)</name>
        <dbReference type="ChEBI" id="CHEBI:29105"/>
    </ligand>
</feature>
<evidence type="ECO:0000256" key="8">
    <source>
        <dbReference type="PROSITE-ProRule" id="PRU01263"/>
    </source>
</evidence>
<organism evidence="12 13">
    <name type="scientific">Drosophila kikkawai</name>
    <name type="common">Fruit fly</name>
    <dbReference type="NCBI Taxonomy" id="30033"/>
    <lineage>
        <taxon>Eukaryota</taxon>
        <taxon>Metazoa</taxon>
        <taxon>Ecdysozoa</taxon>
        <taxon>Arthropoda</taxon>
        <taxon>Hexapoda</taxon>
        <taxon>Insecta</taxon>
        <taxon>Pterygota</taxon>
        <taxon>Neoptera</taxon>
        <taxon>Endopterygota</taxon>
        <taxon>Diptera</taxon>
        <taxon>Brachycera</taxon>
        <taxon>Muscomorpha</taxon>
        <taxon>Ephydroidea</taxon>
        <taxon>Drosophilidae</taxon>
        <taxon>Drosophila</taxon>
        <taxon>Sophophora</taxon>
    </lineage>
</organism>
<evidence type="ECO:0000259" key="11">
    <source>
        <dbReference type="PROSITE" id="PS51915"/>
    </source>
</evidence>
<dbReference type="GO" id="GO:0005634">
    <property type="term" value="C:nucleus"/>
    <property type="evidence" value="ECO:0007669"/>
    <property type="project" value="UniProtKB-SubCell"/>
</dbReference>
<feature type="domain" description="C2H2-type" evidence="10">
    <location>
        <begin position="399"/>
        <end position="426"/>
    </location>
</feature>
<dbReference type="RefSeq" id="XP_017016699.1">
    <property type="nucleotide sequence ID" value="XM_017161210.3"/>
</dbReference>
<evidence type="ECO:0000256" key="6">
    <source>
        <dbReference type="ARBA" id="ARBA00023242"/>
    </source>
</evidence>
<dbReference type="Gene3D" id="3.30.160.60">
    <property type="entry name" value="Classic Zinc Finger"/>
    <property type="match status" value="5"/>
</dbReference>
<dbReference type="GO" id="GO:0008270">
    <property type="term" value="F:zinc ion binding"/>
    <property type="evidence" value="ECO:0007669"/>
    <property type="project" value="UniProtKB-UniRule"/>
</dbReference>
<evidence type="ECO:0000259" key="10">
    <source>
        <dbReference type="PROSITE" id="PS50157"/>
    </source>
</evidence>
<proteinExistence type="predicted"/>
<keyword evidence="2 8" id="KW-0479">Metal-binding</keyword>
<feature type="domain" description="C2H2-type" evidence="10">
    <location>
        <begin position="291"/>
        <end position="318"/>
    </location>
</feature>
<gene>
    <name evidence="13" type="primary">LOC108070642</name>
</gene>
<dbReference type="Pfam" id="PF07776">
    <property type="entry name" value="zf-AD"/>
    <property type="match status" value="1"/>
</dbReference>
<keyword evidence="5 8" id="KW-0862">Zinc</keyword>
<dbReference type="PROSITE" id="PS51915">
    <property type="entry name" value="ZAD"/>
    <property type="match status" value="1"/>
</dbReference>
<evidence type="ECO:0000256" key="2">
    <source>
        <dbReference type="ARBA" id="ARBA00022723"/>
    </source>
</evidence>
<keyword evidence="4 7" id="KW-0863">Zinc-finger</keyword>
<keyword evidence="3" id="KW-0677">Repeat</keyword>
<feature type="domain" description="C2H2-type" evidence="10">
    <location>
        <begin position="319"/>
        <end position="347"/>
    </location>
</feature>
<protein>
    <submittedName>
        <fullName evidence="13">Zinc finger protein 718</fullName>
    </submittedName>
</protein>
<dbReference type="InterPro" id="IPR013087">
    <property type="entry name" value="Znf_C2H2_type"/>
</dbReference>
<dbReference type="GeneID" id="108070642"/>
<dbReference type="InterPro" id="IPR036236">
    <property type="entry name" value="Znf_C2H2_sf"/>
</dbReference>
<evidence type="ECO:0000256" key="5">
    <source>
        <dbReference type="ARBA" id="ARBA00022833"/>
    </source>
</evidence>
<feature type="domain" description="C2H2-type" evidence="10">
    <location>
        <begin position="427"/>
        <end position="449"/>
    </location>
</feature>
<feature type="domain" description="C2H2-type" evidence="10">
    <location>
        <begin position="348"/>
        <end position="371"/>
    </location>
</feature>
<dbReference type="SMART" id="SM00355">
    <property type="entry name" value="ZnF_C2H2"/>
    <property type="match status" value="7"/>
</dbReference>
<feature type="binding site" evidence="8">
    <location>
        <position position="105"/>
    </location>
    <ligand>
        <name>Zn(2+)</name>
        <dbReference type="ChEBI" id="CHEBI:29105"/>
    </ligand>
</feature>
<dbReference type="InterPro" id="IPR012934">
    <property type="entry name" value="Znf_AD"/>
</dbReference>
<dbReference type="Pfam" id="PF00096">
    <property type="entry name" value="zf-C2H2"/>
    <property type="match status" value="3"/>
</dbReference>
<dbReference type="PROSITE" id="PS00028">
    <property type="entry name" value="ZINC_FINGER_C2H2_1"/>
    <property type="match status" value="6"/>
</dbReference>
<feature type="binding site" evidence="8">
    <location>
        <position position="57"/>
    </location>
    <ligand>
        <name>Zn(2+)</name>
        <dbReference type="ChEBI" id="CHEBI:29105"/>
    </ligand>
</feature>
<dbReference type="PANTHER" id="PTHR24390">
    <property type="entry name" value="ZINC FINGER PROTEIN"/>
    <property type="match status" value="1"/>
</dbReference>
<feature type="region of interest" description="Disordered" evidence="9">
    <location>
        <begin position="246"/>
        <end position="274"/>
    </location>
</feature>
<evidence type="ECO:0000256" key="1">
    <source>
        <dbReference type="ARBA" id="ARBA00004123"/>
    </source>
</evidence>
<dbReference type="SUPFAM" id="SSF57667">
    <property type="entry name" value="beta-beta-alpha zinc fingers"/>
    <property type="match status" value="4"/>
</dbReference>
<dbReference type="PROSITE" id="PS50157">
    <property type="entry name" value="ZINC_FINGER_C2H2_2"/>
    <property type="match status" value="6"/>
</dbReference>
<feature type="domain" description="C2H2-type" evidence="10">
    <location>
        <begin position="454"/>
        <end position="481"/>
    </location>
</feature>
<dbReference type="AlphaFoldDB" id="A0A6P4HXD8"/>
<evidence type="ECO:0000313" key="13">
    <source>
        <dbReference type="RefSeq" id="XP_017016699.1"/>
    </source>
</evidence>